<accession>A0A0D2K8P7</accession>
<gene>
    <name evidence="2" type="ORF">MNEG_15465</name>
</gene>
<dbReference type="GeneID" id="25733129"/>
<feature type="non-terminal residue" evidence="2">
    <location>
        <position position="1"/>
    </location>
</feature>
<proteinExistence type="predicted"/>
<evidence type="ECO:0000313" key="3">
    <source>
        <dbReference type="Proteomes" id="UP000054498"/>
    </source>
</evidence>
<name>A0A0D2K8P7_9CHLO</name>
<dbReference type="SUPFAM" id="SSF50985">
    <property type="entry name" value="RCC1/BLIP-II"/>
    <property type="match status" value="1"/>
</dbReference>
<protein>
    <submittedName>
        <fullName evidence="2">Uncharacterized protein</fullName>
    </submittedName>
</protein>
<evidence type="ECO:0000313" key="2">
    <source>
        <dbReference type="EMBL" id="KIY92498.1"/>
    </source>
</evidence>
<dbReference type="KEGG" id="mng:MNEG_15465"/>
<organism evidence="2 3">
    <name type="scientific">Monoraphidium neglectum</name>
    <dbReference type="NCBI Taxonomy" id="145388"/>
    <lineage>
        <taxon>Eukaryota</taxon>
        <taxon>Viridiplantae</taxon>
        <taxon>Chlorophyta</taxon>
        <taxon>core chlorophytes</taxon>
        <taxon>Chlorophyceae</taxon>
        <taxon>CS clade</taxon>
        <taxon>Sphaeropleales</taxon>
        <taxon>Selenastraceae</taxon>
        <taxon>Monoraphidium</taxon>
    </lineage>
</organism>
<sequence>SDVSRPLAAAVAAGAAHSCAVTRDGVLLAWRSGGGAAGQLAVHEVGGALAGRRVAAVSCGKTRTTAVTEEGDVFQFEGLAPGKDAAAAAFAAAPPGAAAAAAAAALLGTSPGAAAGGEGLGGGGGSFCWGSSPRGGGGGGGSGGGGVRPVRVLGVKHASLAAVGEKHTIVVQYWGVPALPADASDHEQMLEPPRAPAGPRAHAARPDGAARGREGAAAGSDEEGGSDGGGGARGAGPG</sequence>
<reference evidence="2 3" key="1">
    <citation type="journal article" date="2013" name="BMC Genomics">
        <title>Reconstruction of the lipid metabolism for the microalga Monoraphidium neglectum from its genome sequence reveals characteristics suitable for biofuel production.</title>
        <authorList>
            <person name="Bogen C."/>
            <person name="Al-Dilaimi A."/>
            <person name="Albersmeier A."/>
            <person name="Wichmann J."/>
            <person name="Grundmann M."/>
            <person name="Rupp O."/>
            <person name="Lauersen K.J."/>
            <person name="Blifernez-Klassen O."/>
            <person name="Kalinowski J."/>
            <person name="Goesmann A."/>
            <person name="Mussgnug J.H."/>
            <person name="Kruse O."/>
        </authorList>
    </citation>
    <scope>NUCLEOTIDE SEQUENCE [LARGE SCALE GENOMIC DNA]</scope>
    <source>
        <strain evidence="2 3">SAG 48.87</strain>
    </source>
</reference>
<dbReference type="InterPro" id="IPR009091">
    <property type="entry name" value="RCC1/BLIP-II"/>
</dbReference>
<dbReference type="Gene3D" id="2.130.10.30">
    <property type="entry name" value="Regulator of chromosome condensation 1/beta-lactamase-inhibitor protein II"/>
    <property type="match status" value="1"/>
</dbReference>
<dbReference type="RefSeq" id="XP_013891518.1">
    <property type="nucleotide sequence ID" value="XM_014036064.1"/>
</dbReference>
<dbReference type="AlphaFoldDB" id="A0A0D2K8P7"/>
<dbReference type="EMBL" id="KK105569">
    <property type="protein sequence ID" value="KIY92498.1"/>
    <property type="molecule type" value="Genomic_DNA"/>
</dbReference>
<keyword evidence="3" id="KW-1185">Reference proteome</keyword>
<feature type="non-terminal residue" evidence="2">
    <location>
        <position position="238"/>
    </location>
</feature>
<dbReference type="Proteomes" id="UP000054498">
    <property type="component" value="Unassembled WGS sequence"/>
</dbReference>
<evidence type="ECO:0000256" key="1">
    <source>
        <dbReference type="SAM" id="MobiDB-lite"/>
    </source>
</evidence>
<dbReference type="STRING" id="145388.A0A0D2K8P7"/>
<feature type="compositionally biased region" description="Basic and acidic residues" evidence="1">
    <location>
        <begin position="204"/>
        <end position="214"/>
    </location>
</feature>
<feature type="compositionally biased region" description="Gly residues" evidence="1">
    <location>
        <begin position="226"/>
        <end position="238"/>
    </location>
</feature>
<feature type="region of interest" description="Disordered" evidence="1">
    <location>
        <begin position="185"/>
        <end position="238"/>
    </location>
</feature>